<dbReference type="Pfam" id="PF03692">
    <property type="entry name" value="CxxCxxCC"/>
    <property type="match status" value="1"/>
</dbReference>
<sequence length="148" mass="16911">MTNNNDKFWETKSLSEMNTQEWESLCDHCARCCLLKLEDIDTEKVFYTNVSCKLLDLDKCRCTRYSERSILVPDCVTLTAQEINTLDWMPSSCAYRLLSEGKPLPDWHPLLSKNKGSVTDAGISITSFATNEGDIEGEDIQDYIIDLR</sequence>
<organism evidence="1">
    <name type="scientific">hydrothermal vent metagenome</name>
    <dbReference type="NCBI Taxonomy" id="652676"/>
    <lineage>
        <taxon>unclassified sequences</taxon>
        <taxon>metagenomes</taxon>
        <taxon>ecological metagenomes</taxon>
    </lineage>
</organism>
<gene>
    <name evidence="1" type="ORF">MNBD_GAMMA12-3644</name>
</gene>
<evidence type="ECO:0000313" key="1">
    <source>
        <dbReference type="EMBL" id="VAW77370.1"/>
    </source>
</evidence>
<dbReference type="InterPro" id="IPR008228">
    <property type="entry name" value="UCP006173"/>
</dbReference>
<dbReference type="PANTHER" id="PTHR37421">
    <property type="entry name" value="UPF0260 PROTEIN YCGN"/>
    <property type="match status" value="1"/>
</dbReference>
<proteinExistence type="predicted"/>
<reference evidence="1" key="1">
    <citation type="submission" date="2018-06" db="EMBL/GenBank/DDBJ databases">
        <authorList>
            <person name="Zhirakovskaya E."/>
        </authorList>
    </citation>
    <scope>NUCLEOTIDE SEQUENCE</scope>
</reference>
<dbReference type="PANTHER" id="PTHR37421:SF1">
    <property type="entry name" value="UPF0260 PROTEIN YCGN"/>
    <property type="match status" value="1"/>
</dbReference>
<dbReference type="NCBIfam" id="NF003501">
    <property type="entry name" value="PRK05170.1-5"/>
    <property type="match status" value="1"/>
</dbReference>
<protein>
    <submittedName>
        <fullName evidence="1">UPF0260 protein YcgN</fullName>
    </submittedName>
</protein>
<dbReference type="EMBL" id="UOFL01000130">
    <property type="protein sequence ID" value="VAW77370.1"/>
    <property type="molecule type" value="Genomic_DNA"/>
</dbReference>
<dbReference type="PIRSF" id="PIRSF006173">
    <property type="entry name" value="UCP006173"/>
    <property type="match status" value="1"/>
</dbReference>
<dbReference type="AlphaFoldDB" id="A0A3B0YL64"/>
<name>A0A3B0YL64_9ZZZZ</name>
<dbReference type="NCBIfam" id="NF003507">
    <property type="entry name" value="PRK05170.2-5"/>
    <property type="match status" value="1"/>
</dbReference>
<dbReference type="InterPro" id="IPR005358">
    <property type="entry name" value="Puta_zinc/iron-chelating_dom"/>
</dbReference>
<accession>A0A3B0YL64</accession>